<proteinExistence type="predicted"/>
<sequence length="62" mass="7113">MLPSAIAFVAKIVFLVCLLSFFFHTVRFTCCVTFTAVTPMSPAVQLFNRAYVEELKTCLRRY</sequence>
<organism evidence="1 2">
    <name type="scientific">Leishmania martiniquensis</name>
    <dbReference type="NCBI Taxonomy" id="1580590"/>
    <lineage>
        <taxon>Eukaryota</taxon>
        <taxon>Discoba</taxon>
        <taxon>Euglenozoa</taxon>
        <taxon>Kinetoplastea</taxon>
        <taxon>Metakinetoplastina</taxon>
        <taxon>Trypanosomatida</taxon>
        <taxon>Trypanosomatidae</taxon>
        <taxon>Leishmaniinae</taxon>
        <taxon>Leishmania</taxon>
    </lineage>
</organism>
<dbReference type="AlphaFoldDB" id="A0A836HY47"/>
<dbReference type="RefSeq" id="XP_067180662.1">
    <property type="nucleotide sequence ID" value="XM_067324458.1"/>
</dbReference>
<gene>
    <name evidence="1" type="ORF">LSCM1_07070</name>
</gene>
<dbReference type="Proteomes" id="UP000673552">
    <property type="component" value="Unassembled WGS sequence"/>
</dbReference>
<evidence type="ECO:0000313" key="2">
    <source>
        <dbReference type="Proteomes" id="UP000673552"/>
    </source>
</evidence>
<comment type="caution">
    <text evidence="1">The sequence shown here is derived from an EMBL/GenBank/DDBJ whole genome shotgun (WGS) entry which is preliminary data.</text>
</comment>
<evidence type="ECO:0000313" key="1">
    <source>
        <dbReference type="EMBL" id="KAG5484990.1"/>
    </source>
</evidence>
<dbReference type="EMBL" id="JAFEUZ010000010">
    <property type="protein sequence ID" value="KAG5484990.1"/>
    <property type="molecule type" value="Genomic_DNA"/>
</dbReference>
<reference evidence="2" key="2">
    <citation type="journal article" date="2021" name="Sci. Data">
        <title>Chromosome-scale genome sequencing, assembly and annotation of six genomes from subfamily Leishmaniinae.</title>
        <authorList>
            <person name="Almutairi H."/>
            <person name="Urbaniak M.D."/>
            <person name="Bates M.D."/>
            <person name="Jariyapan N."/>
            <person name="Kwakye-Nuako G."/>
            <person name="Thomaz Soccol V."/>
            <person name="Al-Salem W.S."/>
            <person name="Dillon R.J."/>
            <person name="Bates P.A."/>
            <person name="Gatherer D."/>
        </authorList>
    </citation>
    <scope>NUCLEOTIDE SEQUENCE [LARGE SCALE GENOMIC DNA]</scope>
</reference>
<accession>A0A836HY47</accession>
<keyword evidence="2" id="KW-1185">Reference proteome</keyword>
<protein>
    <submittedName>
        <fullName evidence="1">Uncharacterized protein</fullName>
    </submittedName>
</protein>
<dbReference type="OrthoDB" id="257103at2759"/>
<reference evidence="2" key="1">
    <citation type="journal article" date="2021" name="Microbiol. Resour. Announc.">
        <title>LGAAP: Leishmaniinae Genome Assembly and Annotation Pipeline.</title>
        <authorList>
            <person name="Almutairi H."/>
            <person name="Urbaniak M.D."/>
            <person name="Bates M.D."/>
            <person name="Jariyapan N."/>
            <person name="Kwakye-Nuako G."/>
            <person name="Thomaz-Soccol V."/>
            <person name="Al-Salem W.S."/>
            <person name="Dillon R.J."/>
            <person name="Bates P.A."/>
            <person name="Gatherer D."/>
        </authorList>
    </citation>
    <scope>NUCLEOTIDE SEQUENCE [LARGE SCALE GENOMIC DNA]</scope>
</reference>
<name>A0A836HY47_9TRYP</name>
<dbReference type="GeneID" id="92516970"/>
<dbReference type="KEGG" id="lmat:92516970"/>